<name>A0ABX5VK33_9MICO</name>
<evidence type="ECO:0000313" key="3">
    <source>
        <dbReference type="EMBL" id="QDB78807.1"/>
    </source>
</evidence>
<gene>
    <name evidence="3" type="ORF">FE251_05020</name>
</gene>
<organism evidence="3 4">
    <name type="scientific">Georgenia wutianyii</name>
    <dbReference type="NCBI Taxonomy" id="2585135"/>
    <lineage>
        <taxon>Bacteria</taxon>
        <taxon>Bacillati</taxon>
        <taxon>Actinomycetota</taxon>
        <taxon>Actinomycetes</taxon>
        <taxon>Micrococcales</taxon>
        <taxon>Bogoriellaceae</taxon>
        <taxon>Georgenia</taxon>
    </lineage>
</organism>
<dbReference type="Gene3D" id="1.20.1260.10">
    <property type="match status" value="1"/>
</dbReference>
<evidence type="ECO:0000313" key="4">
    <source>
        <dbReference type="Proteomes" id="UP000313948"/>
    </source>
</evidence>
<evidence type="ECO:0000256" key="1">
    <source>
        <dbReference type="SAM" id="MobiDB-lite"/>
    </source>
</evidence>
<proteinExistence type="predicted"/>
<sequence>MISRRPRTALAAALVAVTLAGCGVRLETPPPEVPVADAAETARQEAALAAAELAVLAAAAATTAQDPAVAAALTAVATASGEHDAALGGVWEPWPGAGPDATEPPGPSPTVAETAPAATPEDVLGDLTVAADSAQAGALAQTGELGELLASVAISRTYLAADLAAALGTEVTTLPAAPLPVPEPGTLAPDTSRTLDAARYALVVAAARSTGAERGAAADRADHLAAVAGAVAPEDDRREAAYDLTGVDAEDPAALAAAAELDVVRVYVMLLASAQEGRAELLAAAVDAAGEARSWGAALPALPGLS</sequence>
<protein>
    <submittedName>
        <fullName evidence="3">DUF4439 domain-containing protein</fullName>
    </submittedName>
</protein>
<dbReference type="EMBL" id="CP040899">
    <property type="protein sequence ID" value="QDB78807.1"/>
    <property type="molecule type" value="Genomic_DNA"/>
</dbReference>
<accession>A0ABX5VK33</accession>
<dbReference type="InterPro" id="IPR012347">
    <property type="entry name" value="Ferritin-like"/>
</dbReference>
<reference evidence="3 4" key="1">
    <citation type="submission" date="2019-05" db="EMBL/GenBank/DDBJ databases">
        <title>Georgenia *** sp. nov., and Georgenia *** sp. nov., isolated from the intestinal contents of plateau pika (Ochotona curzoniae) in the Qinghai-Tibet plateau of China.</title>
        <authorList>
            <person name="Tian Z."/>
        </authorList>
    </citation>
    <scope>NUCLEOTIDE SEQUENCE [LARGE SCALE GENOMIC DNA]</scope>
    <source>
        <strain evidence="3 4">Z294</strain>
    </source>
</reference>
<feature type="chain" id="PRO_5045186582" evidence="2">
    <location>
        <begin position="21"/>
        <end position="306"/>
    </location>
</feature>
<dbReference type="PROSITE" id="PS51257">
    <property type="entry name" value="PROKAR_LIPOPROTEIN"/>
    <property type="match status" value="1"/>
</dbReference>
<evidence type="ECO:0000256" key="2">
    <source>
        <dbReference type="SAM" id="SignalP"/>
    </source>
</evidence>
<keyword evidence="4" id="KW-1185">Reference proteome</keyword>
<keyword evidence="2" id="KW-0732">Signal</keyword>
<dbReference type="Proteomes" id="UP000313948">
    <property type="component" value="Chromosome"/>
</dbReference>
<feature type="signal peptide" evidence="2">
    <location>
        <begin position="1"/>
        <end position="20"/>
    </location>
</feature>
<feature type="region of interest" description="Disordered" evidence="1">
    <location>
        <begin position="92"/>
        <end position="117"/>
    </location>
</feature>
<dbReference type="RefSeq" id="WP_139948151.1">
    <property type="nucleotide sequence ID" value="NZ_CP040899.1"/>
</dbReference>